<proteinExistence type="inferred from homology"/>
<keyword evidence="5 7" id="KW-0472">Membrane</keyword>
<evidence type="ECO:0000256" key="4">
    <source>
        <dbReference type="ARBA" id="ARBA00022692"/>
    </source>
</evidence>
<dbReference type="InterPro" id="IPR037066">
    <property type="entry name" value="Plug_dom_sf"/>
</dbReference>
<comment type="subcellular location">
    <subcellularLocation>
        <location evidence="1 7">Cell outer membrane</location>
        <topology evidence="1 7">Multi-pass membrane protein</topology>
    </subcellularLocation>
</comment>
<dbReference type="Pfam" id="PF07715">
    <property type="entry name" value="Plug"/>
    <property type="match status" value="1"/>
</dbReference>
<evidence type="ECO:0000256" key="7">
    <source>
        <dbReference type="PROSITE-ProRule" id="PRU01360"/>
    </source>
</evidence>
<dbReference type="Gene3D" id="2.40.170.20">
    <property type="entry name" value="TonB-dependent receptor, beta-barrel domain"/>
    <property type="match status" value="1"/>
</dbReference>
<dbReference type="InterPro" id="IPR023996">
    <property type="entry name" value="TonB-dep_OMP_SusC/RagA"/>
</dbReference>
<dbReference type="InterPro" id="IPR008969">
    <property type="entry name" value="CarboxyPept-like_regulatory"/>
</dbReference>
<name>A0A6C0GV10_9BACT</name>
<dbReference type="GO" id="GO:0009279">
    <property type="term" value="C:cell outer membrane"/>
    <property type="evidence" value="ECO:0007669"/>
    <property type="project" value="UniProtKB-SubCell"/>
</dbReference>
<dbReference type="SUPFAM" id="SSF56935">
    <property type="entry name" value="Porins"/>
    <property type="match status" value="1"/>
</dbReference>
<evidence type="ECO:0000313" key="10">
    <source>
        <dbReference type="Proteomes" id="UP000480178"/>
    </source>
</evidence>
<accession>A0A6C0GV10</accession>
<keyword evidence="6 7" id="KW-0998">Cell outer membrane</keyword>
<comment type="similarity">
    <text evidence="7">Belongs to the TonB-dependent receptor family.</text>
</comment>
<dbReference type="EMBL" id="CP048222">
    <property type="protein sequence ID" value="QHT72065.1"/>
    <property type="molecule type" value="Genomic_DNA"/>
</dbReference>
<reference evidence="9 10" key="1">
    <citation type="submission" date="2020-01" db="EMBL/GenBank/DDBJ databases">
        <authorList>
            <person name="Kim M.K."/>
        </authorList>
    </citation>
    <scope>NUCLEOTIDE SEQUENCE [LARGE SCALE GENOMIC DNA]</scope>
    <source>
        <strain evidence="9 10">172606-1</strain>
    </source>
</reference>
<dbReference type="InterPro" id="IPR012910">
    <property type="entry name" value="Plug_dom"/>
</dbReference>
<dbReference type="PROSITE" id="PS52016">
    <property type="entry name" value="TONB_DEPENDENT_REC_3"/>
    <property type="match status" value="1"/>
</dbReference>
<sequence length="1089" mass="118350">MERSHSMSGWQITFLFAALFFFGVSMQTFAQGRTVKGTVTAADDNSALPGVNVVVKGTSTGTITDPNGGFTLSVPGDNATLVFSFIGYTTEEVAVGSRTTIDIKLAPDIQSLQEVVVTGYSTENRRDVTGAVATVKSRELVAVPSGNVEQQLQGRVPGVTVITNGQPGTTSVVRLRGFGAFGGNEPLYVVDGVPVTNTDFLNPDDIETTTVLKDAASASIYGARAANGVIVYTTRKGSESKMRVSYDGVFGVTMPGKVENILNPQEQADWIWQAKRNTATQLGLTPGSQAYNDLFKTDQFGSDPNGPVLPDYLMVGTQFGLPASAVNLEAERAKYNNDPRLGAVYLVMPANKAGTNWWDAITRPALLNRHTLGFSGGNDRSKYYVSLGMQNQQGVLIHQKFERYALRVNSEHKIVKGVRFGQTLQGTYLRRQGLTGAEGGRGAANEENNFLDAFRMPAIIPVYDAFGGYAGTQAKGFNNPRNPVAARDRAKGNGPFGFGVFGNFYVEVDPIKDLTLRSSIGGGLSSSYGKNYNLPSYENSENQSTYSYNEFGSYSFNWVFTNTARYNKKFGIHSIDLLGGIESLNTGTGRNINGTGQSPFSRDPNYVNLTTTGNRVVNSGYFNGVNFFSVFGQAKYIFNDKYILTGVLRRDGASSFGPENRYGVFPAVSAAWRISSESFMASVPFVTDLKLRGGYGMMGNTAGLRSDNQFSLYQADLGSSFYDIGGGNAAPTSGFYRSRIGNPAAKWETSITSNIGLDGSFLDGKLDVVVDFWRKDTKDLLYTLETAAVVGPQAADPAVNIAKMRNQGIDIELTTRGTRGESFNYEVKLTGSFLHNEIVELAPGVPYFDSPAFRGIIPIRNQIGRSISAYYGYDVVGLFQNQEEVNAAPTQDGKAVGRFRYRDINGDGAITIDDRTYLGSPVPKFNGGINVVLGYKNLELTAFLQTFLGVQNYNFSKWYNNFYPSFTGTAYSTAVKESFTFERGGNTVPIFEDASNFSTNTQSNSFYVENGNYARLTNLQLAYKLPNNLLDRFGFERARVYLQSTNLFTISKYSGLDPGVAGAADTTLGIDVGNAPITRGYNIGLNLTF</sequence>
<organism evidence="9 10">
    <name type="scientific">Rhodocytophaga rosea</name>
    <dbReference type="NCBI Taxonomy" id="2704465"/>
    <lineage>
        <taxon>Bacteria</taxon>
        <taxon>Pseudomonadati</taxon>
        <taxon>Bacteroidota</taxon>
        <taxon>Cytophagia</taxon>
        <taxon>Cytophagales</taxon>
        <taxon>Rhodocytophagaceae</taxon>
        <taxon>Rhodocytophaga</taxon>
    </lineage>
</organism>
<evidence type="ECO:0000313" key="9">
    <source>
        <dbReference type="EMBL" id="QHT72065.1"/>
    </source>
</evidence>
<keyword evidence="3 7" id="KW-1134">Transmembrane beta strand</keyword>
<dbReference type="InterPro" id="IPR023997">
    <property type="entry name" value="TonB-dep_OMP_SusC/RagA_CS"/>
</dbReference>
<dbReference type="NCBIfam" id="TIGR04057">
    <property type="entry name" value="SusC_RagA_signa"/>
    <property type="match status" value="1"/>
</dbReference>
<evidence type="ECO:0000256" key="6">
    <source>
        <dbReference type="ARBA" id="ARBA00023237"/>
    </source>
</evidence>
<dbReference type="InterPro" id="IPR036942">
    <property type="entry name" value="Beta-barrel_TonB_sf"/>
</dbReference>
<gene>
    <name evidence="9" type="ORF">GXP67_17770</name>
</gene>
<protein>
    <submittedName>
        <fullName evidence="9">TonB-dependent receptor</fullName>
    </submittedName>
</protein>
<dbReference type="Proteomes" id="UP000480178">
    <property type="component" value="Chromosome"/>
</dbReference>
<keyword evidence="2 7" id="KW-0813">Transport</keyword>
<keyword evidence="4 7" id="KW-0812">Transmembrane</keyword>
<dbReference type="Pfam" id="PF13715">
    <property type="entry name" value="CarbopepD_reg_2"/>
    <property type="match status" value="1"/>
</dbReference>
<dbReference type="Gene3D" id="2.170.130.10">
    <property type="entry name" value="TonB-dependent receptor, plug domain"/>
    <property type="match status" value="1"/>
</dbReference>
<keyword evidence="10" id="KW-1185">Reference proteome</keyword>
<dbReference type="Gene3D" id="2.60.40.1120">
    <property type="entry name" value="Carboxypeptidase-like, regulatory domain"/>
    <property type="match status" value="1"/>
</dbReference>
<dbReference type="SUPFAM" id="SSF49464">
    <property type="entry name" value="Carboxypeptidase regulatory domain-like"/>
    <property type="match status" value="1"/>
</dbReference>
<evidence type="ECO:0000256" key="1">
    <source>
        <dbReference type="ARBA" id="ARBA00004571"/>
    </source>
</evidence>
<evidence type="ECO:0000256" key="2">
    <source>
        <dbReference type="ARBA" id="ARBA00022448"/>
    </source>
</evidence>
<dbReference type="InterPro" id="IPR039426">
    <property type="entry name" value="TonB-dep_rcpt-like"/>
</dbReference>
<keyword evidence="9" id="KW-0675">Receptor</keyword>
<evidence type="ECO:0000259" key="8">
    <source>
        <dbReference type="Pfam" id="PF07715"/>
    </source>
</evidence>
<evidence type="ECO:0000256" key="3">
    <source>
        <dbReference type="ARBA" id="ARBA00022452"/>
    </source>
</evidence>
<evidence type="ECO:0000256" key="5">
    <source>
        <dbReference type="ARBA" id="ARBA00023136"/>
    </source>
</evidence>
<dbReference type="AlphaFoldDB" id="A0A6C0GV10"/>
<dbReference type="NCBIfam" id="TIGR04056">
    <property type="entry name" value="OMP_RagA_SusC"/>
    <property type="match status" value="1"/>
</dbReference>
<dbReference type="KEGG" id="rhoz:GXP67_17770"/>
<feature type="domain" description="TonB-dependent receptor plug" evidence="8">
    <location>
        <begin position="125"/>
        <end position="229"/>
    </location>
</feature>